<protein>
    <submittedName>
        <fullName evidence="7">Uncharacterized protein</fullName>
    </submittedName>
</protein>
<dbReference type="EMBL" id="JAHCVI010000006">
    <property type="protein sequence ID" value="KAG7284482.1"/>
    <property type="molecule type" value="Genomic_DNA"/>
</dbReference>
<feature type="compositionally biased region" description="Basic residues" evidence="4">
    <location>
        <begin position="1997"/>
        <end position="2023"/>
    </location>
</feature>
<proteinExistence type="predicted"/>
<dbReference type="PANTHER" id="PTHR32305:SF15">
    <property type="entry name" value="PROTEIN RHSA-RELATED"/>
    <property type="match status" value="1"/>
</dbReference>
<keyword evidence="2" id="KW-0964">Secreted</keyword>
<feature type="compositionally biased region" description="Polar residues" evidence="4">
    <location>
        <begin position="1784"/>
        <end position="1807"/>
    </location>
</feature>
<feature type="domain" description="Insecticide toxin TcdB middle/C-terminal" evidence="5">
    <location>
        <begin position="642"/>
        <end position="777"/>
    </location>
</feature>
<evidence type="ECO:0000313" key="8">
    <source>
        <dbReference type="Proteomes" id="UP001197093"/>
    </source>
</evidence>
<evidence type="ECO:0000256" key="2">
    <source>
        <dbReference type="ARBA" id="ARBA00022525"/>
    </source>
</evidence>
<dbReference type="GO" id="GO:0005576">
    <property type="term" value="C:extracellular region"/>
    <property type="evidence" value="ECO:0007669"/>
    <property type="project" value="UniProtKB-SubCell"/>
</dbReference>
<dbReference type="InterPro" id="IPR022044">
    <property type="entry name" value="TcdB_toxin_mid/C"/>
</dbReference>
<feature type="compositionally biased region" description="Polar residues" evidence="4">
    <location>
        <begin position="1"/>
        <end position="32"/>
    </location>
</feature>
<dbReference type="Proteomes" id="UP001197093">
    <property type="component" value="Unassembled WGS sequence"/>
</dbReference>
<keyword evidence="8" id="KW-1185">Reference proteome</keyword>
<evidence type="ECO:0000259" key="6">
    <source>
        <dbReference type="Pfam" id="PF12256"/>
    </source>
</evidence>
<dbReference type="Pfam" id="PF12255">
    <property type="entry name" value="TcdB_toxin_midC"/>
    <property type="match status" value="1"/>
</dbReference>
<dbReference type="InterPro" id="IPR050708">
    <property type="entry name" value="T6SS_VgrG/RHS"/>
</dbReference>
<feature type="region of interest" description="Disordered" evidence="4">
    <location>
        <begin position="1986"/>
        <end position="2044"/>
    </location>
</feature>
<name>A0AAD4ES87_9PEZI</name>
<feature type="domain" description="Insecticide toxin TcdB middle/N-terminal" evidence="6">
    <location>
        <begin position="464"/>
        <end position="541"/>
    </location>
</feature>
<dbReference type="InterPro" id="IPR003284">
    <property type="entry name" value="Sal_SpvB"/>
</dbReference>
<comment type="caution">
    <text evidence="7">The sequence shown here is derived from an EMBL/GenBank/DDBJ whole genome shotgun (WGS) entry which is preliminary data.</text>
</comment>
<gene>
    <name evidence="7" type="ORF">NEMBOFW57_010857</name>
</gene>
<keyword evidence="3" id="KW-0843">Virulence</keyword>
<dbReference type="Gene3D" id="2.180.10.10">
    <property type="entry name" value="RHS repeat-associated core"/>
    <property type="match status" value="1"/>
</dbReference>
<feature type="region of interest" description="Disordered" evidence="4">
    <location>
        <begin position="1784"/>
        <end position="1820"/>
    </location>
</feature>
<evidence type="ECO:0000259" key="5">
    <source>
        <dbReference type="Pfam" id="PF12255"/>
    </source>
</evidence>
<dbReference type="InterPro" id="IPR022045">
    <property type="entry name" value="TcdB_toxin_mid/N"/>
</dbReference>
<feature type="region of interest" description="Disordered" evidence="4">
    <location>
        <begin position="1"/>
        <end position="49"/>
    </location>
</feature>
<dbReference type="Pfam" id="PF03534">
    <property type="entry name" value="SpvB"/>
    <property type="match status" value="1"/>
</dbReference>
<evidence type="ECO:0000256" key="3">
    <source>
        <dbReference type="ARBA" id="ARBA00023026"/>
    </source>
</evidence>
<accession>A0AAD4ES87</accession>
<dbReference type="PANTHER" id="PTHR32305">
    <property type="match status" value="1"/>
</dbReference>
<reference evidence="7" key="1">
    <citation type="submission" date="2023-02" db="EMBL/GenBank/DDBJ databases">
        <authorList>
            <person name="Palmer J.M."/>
        </authorList>
    </citation>
    <scope>NUCLEOTIDE SEQUENCE</scope>
    <source>
        <strain evidence="7">FW57</strain>
    </source>
</reference>
<dbReference type="NCBIfam" id="TIGR03696">
    <property type="entry name" value="Rhs_assc_core"/>
    <property type="match status" value="1"/>
</dbReference>
<evidence type="ECO:0000256" key="1">
    <source>
        <dbReference type="ARBA" id="ARBA00004613"/>
    </source>
</evidence>
<dbReference type="InterPro" id="IPR022385">
    <property type="entry name" value="Rhs_assc_core"/>
</dbReference>
<organism evidence="7 8">
    <name type="scientific">Staphylotrichum longicolle</name>
    <dbReference type="NCBI Taxonomy" id="669026"/>
    <lineage>
        <taxon>Eukaryota</taxon>
        <taxon>Fungi</taxon>
        <taxon>Dikarya</taxon>
        <taxon>Ascomycota</taxon>
        <taxon>Pezizomycotina</taxon>
        <taxon>Sordariomycetes</taxon>
        <taxon>Sordariomycetidae</taxon>
        <taxon>Sordariales</taxon>
        <taxon>Chaetomiaceae</taxon>
        <taxon>Staphylotrichum</taxon>
    </lineage>
</organism>
<dbReference type="Pfam" id="PF12256">
    <property type="entry name" value="TcdB_toxin_midN"/>
    <property type="match status" value="1"/>
</dbReference>
<evidence type="ECO:0000313" key="7">
    <source>
        <dbReference type="EMBL" id="KAG7284482.1"/>
    </source>
</evidence>
<dbReference type="GO" id="GO:0005737">
    <property type="term" value="C:cytoplasm"/>
    <property type="evidence" value="ECO:0007669"/>
    <property type="project" value="InterPro"/>
</dbReference>
<sequence>MSQSSGPNWAPSQNNGASAPSTSDGGANQDTTPAAGGNDLPSISVPKAGGALRGMGESFSVNMLSGTAGLSIPVKVSPGRSGFGPDLSVSYSSNSSNGPFGMGWSLGLPTISRKTDKAVPQYNDREESDVFVLSGHDDLIPVQEYKNGRWTMQDPLIRAVAGVSYEIRRYRPRTEGLFSCIEKWISLDTGEMHWRTISKDNVTTLFGTDVDSRISDPSGPTTFSWLLTTSYDDRGNAAVYEYKREDAAGVNMRQANEQNRPPDVRKTNLYIKRIKYGNVVSRLVEPNLANASWMFEAVFDYGEHDPTNPTPDDKGTPWLCRNDPFSTYKSGFEVRTYRLCQRILMFHHFKNEPLMGDNYLVSSTDFSYQEDARKGGITATFLASATYRGYERRNGAYVTQSMPPVELQYSPAVLHDEIRTVDLGSLENLPIGIDQSAYKFIDLDGEGIASIVFPGPDAWYSPKTRLEYTTSTELYLEDKAANVPWITRLHFPMHLVRRAKTIDRVSKNVFTSEYRYRHGFFDSVEREFAGFGYVEQVDTESITAVKLRPDSGASLNIDVASHVPPVLTKTWYHTGIYYSGDRVSRYFEREYYKEPSAAGDGPLSDQQLEAMLLEDTVLPASIRLPSGVDMPINLTANEAYDACRSLKGSILRQEIYALDGSELEKQPYSVSETNYTISVVQPQAAAQHAVFTTQQREALEFHYERSLYTVGDHHLPDPRVSHTATLEVDEIGNVLVSVSVTYPRRHQDQRSFLTSEDHAKQKQILATYSTNSFTNDVLADDDYRLRHLCDAKSYELVNCKPQSSLPSITNLFRFDELKGIIATVNDGAHDIPYEDTDASSVSNTEPRRRIIEHTQGVFRSDNLAGPLSFGHIESLALPFETYTKAFTTGLAQQIYVDSGKATSSDMQGFFDELRYTRRPGDEGWWLPSGRLFYSPDGTDSPADELAFARVHFYQPHRFRDPFYSDDAQSEKVVHYDNYCLLPVEVRDALHNRTTVGSRGAGRDGQIEPGGNDYRVLKPVLVSDFNRNRVAVRYDALGLLAGTALMGKPEESLGDVLDTFTATLSDDAVERFVANPEALARELLGSATNRIVYDLFAYLRTKESENPQPSLAATIAREIHASDAATGPLQLGFSYSDGFGRVIQQKGQADPGPVPQRDPVTGQIVVVNGVPQMTWTPADPRWIGSGWTIFNNKGSPVRQYEPFFTDTFRFEFAAVVGVGSITFYDPLNREIGHLNPDHTWSKTVFDPWSQETWDVNDTAQIDPATDVILGSYFSRLPPKEYLPTWSKQREGGELGPEEKAAAAKCLVHRDTPTITLFDTLARAFATVSHNKQRYSSPPSSPAPPEEEFHVTRIKLDIEGNQRQVVDAKGRVCQESEFTMLGKAIRENVLDVGVRTTLHDVSGKLRYSWDSMGRRFRTDYDVLQRPALAYVREPHGVEKLITKTVYGESTASGEQSNLLGKVAQIFDQAGVVRRSYDFKGNQLSSERQLAANYKETPRWASDVLLDTATPVLASATTFDGLNRPVTVRTPDASVTSFTYNRTGLAKSLRAVAKGDENRTVSVQSVEYNAKGQRTLVSYGNGVQTTWEYDPLTFRLRRMRTTRSKTAFPDDCPSPAISGWPGCGLQDLEYTYDPAGNVTFVKDSAQQRIFFRNQRVDPSNEYTYSAEYRLIEAVGREQLGQAGKAPVPGAAPLPTVEHPNQTTAMGTYLEQYVWDSVGNILVMKHDSGDARTPGWTRKYTYGDGNRLTSSEVSGAIEKYTYDAHGNITSMPSLPVMQWNYQDQLRSSARQAPSNGRTPETTYYTYDSSGSRVRKVTERQTDEANPGPRILKARIYVGGCEIYRTYSGDGQSKTLERGTLHVVMGSDTVALVETRTEGDEDGNPANFTRYQLANYLNSVLVELDDQARIITHEEYAPFGTPTYRAARSQTETPKRYGYTNKERDEESGLAYHGARYYMAWLARWTSCDPVKANAPRSLYAYGRGNPISYSDPTGTEDSHAHGKKHKGSGKKKPSPKHKSNPKPHPLQRRPTTPAPAPGPPPALHLPTNRTDGAAFIAAVKSRLAPGSAVEFVDRGVHVVVMPLPTPSIVHSTGLGTFTDAAIAGDAPSRADYVINGLLYERDGFSWRGQGQTIEGGAVTNGRSSKGTFYFAWNKATGLQPGEAGPPLPPLMAQQGQWRFGAGNPPAGSDVAMGGGKPMIVGGLPYGDTNVYKPGAPAGLPATGDPGAGNAGWLAQRSSAGFADLNAQGPEKGNTIMGIVPGKDGAGAPGGDMNLLVLMVHGDGVAPGISLAGMRDSLVAMGASDALAYDGSTSSTLVKDRTVVVAPSGGKNVSIPVGIRFQF</sequence>
<comment type="subcellular location">
    <subcellularLocation>
        <location evidence="1">Secreted</location>
    </subcellularLocation>
</comment>
<feature type="compositionally biased region" description="Pro residues" evidence="4">
    <location>
        <begin position="2028"/>
        <end position="2039"/>
    </location>
</feature>
<evidence type="ECO:0000256" key="4">
    <source>
        <dbReference type="SAM" id="MobiDB-lite"/>
    </source>
</evidence>
<dbReference type="PRINTS" id="PR01341">
    <property type="entry name" value="SALSPVBPROT"/>
</dbReference>